<accession>A0A1D8MBM6</accession>
<dbReference type="SUPFAM" id="SSF56672">
    <property type="entry name" value="DNA/RNA polymerases"/>
    <property type="match status" value="1"/>
</dbReference>
<keyword evidence="4" id="KW-0693">Viral RNA replication</keyword>
<keyword evidence="1" id="KW-0696">RNA-directed RNA polymerase</keyword>
<evidence type="ECO:0000256" key="4">
    <source>
        <dbReference type="ARBA" id="ARBA00022953"/>
    </source>
</evidence>
<dbReference type="InterPro" id="IPR007094">
    <property type="entry name" value="RNA-dir_pol_PSvirus"/>
</dbReference>
<sequence length="2439" mass="280067">RGRLKDAPEGKTGKDFMDVMKQVRFEFYTSEPLLGGRRCYVLPSVKLLMKQINKLRSLTRSDYIVYLNESINSIAALERHLKWYMPYCELDVFDMKGSETLDLIINLITKINRWVKEQMVKLKTLAVLTWQNNFKRKIGKTIILTAPKPNTPEIIKLTANVEDIEYHGDMINHLIDVLSYDNYHLLSEEIRFNAGYLLMTLIEPEAIMSGLIDPMDIEDKLKYYVGKVDRSTSQHKYHLIMCLLRVVPYDVLTLINDRNKQLIVDLGELSHIERLQEETEEYLPIDQKFLVEFVNYCRSANDGEEYMPMNGVKLMSSPLNDLNGEQKSILETKLLRVMNDEVASMGKNGSHHDWLNTLKSFVRPMVPENKTINEVLDGDDDDKPVNHDLKNENLLRKFVKFIVKHCGPLLQNLLNEGKSLMAIIKNSFILMAKAIQNKLNYISDMMANSKLFKNKDRATFKTLGISKVKATVLLREIYTPTEYELQIATKWVMAQDNVTGWMNVAYQVANMNQNNQYANIRAWYMRCSQSFGEVEALTKENILDMMASMAEMDVSVVTSGRRADTLYALHGIVMLTNTEEGQLLRTITTARIYGINDTKFITCYNETTRQVLKRFSGYDFMNERDASLVLMDNYHKYLQQMHWSAKGYYKIEYWLGNGIGAIRNASSKIVSKLSGLIMKLINVMLMGCDTLKNWVGVLGSNLKATYKCIIEWVKQKLGINSKDDDDQEVKPVPRPRRSSTGSSSSGSDFTLFLNSDNSSQYFTGENTPTGKDKGKGKMVYNDQETSDYGQYTADEIAAQRFEAQELLFDAMVENQNYNEGTSDPKTKAKEALLREYMKYTTKSTSDDDQDHEYESNGIIFETDDTEIEDQGGLFYTVKKIMKQIFDCGYQGVAWLTDLLKKGYELTWCNLIKIFDLIKSKFGPKKTNDIYVVFKQRNNANHMHVGETEEDGSCWCQAACVCVDAESKVIGETHSTMFKVSKTNTTNCEHYNNLKGLTNFEALGKGFNAIKTGKLLSVSIINGKVQRGRDHIHFKDQTVVTLVTSGNTQIQLIGTFYKQDNVLPTGDIMTECFNLALRYENEILVGTANHETAGNLIKSNTINSIIDEVGPQSRLFMYDDGMYFQAYTTFNLHCHEMFSKAAVKNHNYNHFDATTIWPSYMRDSCDGLDLATTSVRSHYARNSHVRNGQIHWYESTNGNSELMGNESRKSLSFATGVEMWHDDNFIGLNMRGNLHWSVVNEGPLRIPEFKAKLKSKLIKINDNEPNVECESETCFNAIMMSAAMVPKDQCVKGTAKSVSTFNGLISLASANGMVCECELNGVGSLLALSNHYINEHDIGKYLALNCILVKDKHVGISEVINLTEITELNELDMMVNQNPVLAIAAEQARIIEPTMESTVMDNFVGEFPPKKIWKGWKLVETNQPSVNTLKLIQTMKQTGPGEFKYSYDVLGNRGEVKIWVNDYPNIHESSELILETHDGIKAKLTSGSTRKMYATKPVDATLKFAITMLMKTMGNKRTSGKHPLLVILTQLRDWFKRQKALMALRWAVQNWDSLIHVRQTNYIDIRQEIRNNQVLAVWMKHCNNVYHDHHNIILRDLSIGNMLYSVHMKLVGKEIVVRTYCNVRLGGKTYKSTHVQDFLKPYTLVETKLKLNHKVKKTVKINETSSMGNALDVYANKVLRMMHEYDDDENNTLRTLIRNNPIHMQMKGGHVNHGKRFNRLGSSSVDKLTQTLLQTSFTNHRLVCYCLPSGAGKTTLKNKHPNKFIDIDDVMRPEDFVDVKRFQLEQGWSMINEIYKERLLTFLAGRTFDKNIAVLCHGPSQVEDVAGEIHFIIPNWVGDKPFSQSNTDSLNKDFKTWEDKALHSDKFNTFVYRPENHQQVEEYCLKNMSGRSVTFREHNVNDLAERLIDQNIAEPFYQYSDHTNYVKYVLPADGKVTSRTNYHSKPTMQEFSVIGRLPVVNRPVVNKQSNQLFNAITSRLFGKEKLRKNNVTVEEYYEFAKELFVDEADSLLDMFKASPIVSIEEEVLAWLEKKGGKVAYLEQCYEYAKNKQQEFTYKKMNAHLKDERLMKEDVQHLINQLARVIVWHGQEKAMVLAPMVSAAKERYHTLLDRKKCVYADGMSPLQINQHLKKVKPTEYMIELDLSKQDRQTDLPYMKFEHWMLRQLGLADVVVNYMDEYIEGFMIKTMNKIRAHLGTTRATGGVMTGLGNVLRNHVLLGHIKQTYDFYHVMILGDDSLIFTDVDFNEEVVRKIASEFHNVKVTYSKRHDSGIFLQYIVANVGGKYIMACNPMRLMEKFCVSKTINNDFRSKVGSYLWMLGSEPEINTVAKVLDLPLPESQGTTKEERRLAQSIYLECSILQVDDLIKDILSMMVNPKVFHYKVIVWSERIIYSQRPDYRPTTNEAPRFVNLENYHELIDRQDEIGKHQKLWDDFNEVGF</sequence>
<evidence type="ECO:0000256" key="1">
    <source>
        <dbReference type="ARBA" id="ARBA00022484"/>
    </source>
</evidence>
<dbReference type="GO" id="GO:0039694">
    <property type="term" value="P:viral RNA genome replication"/>
    <property type="evidence" value="ECO:0007669"/>
    <property type="project" value="InterPro"/>
</dbReference>
<evidence type="ECO:0000313" key="7">
    <source>
        <dbReference type="EMBL" id="AOV81683.1"/>
    </source>
</evidence>
<reference evidence="7" key="2">
    <citation type="submission" date="2016-05" db="EMBL/GenBank/DDBJ databases">
        <authorList>
            <person name="Lavstsen T."/>
            <person name="Jespersen J.S."/>
        </authorList>
    </citation>
    <scope>NUCLEOTIDE SEQUENCE</scope>
    <source>
        <strain evidence="7">Murdoch-6</strain>
    </source>
</reference>
<dbReference type="GO" id="GO:0003723">
    <property type="term" value="F:RNA binding"/>
    <property type="evidence" value="ECO:0007669"/>
    <property type="project" value="InterPro"/>
</dbReference>
<feature type="non-terminal residue" evidence="7">
    <location>
        <position position="1"/>
    </location>
</feature>
<protein>
    <submittedName>
        <fullName evidence="7">Polyprotein</fullName>
    </submittedName>
</protein>
<dbReference type="GO" id="GO:0003968">
    <property type="term" value="F:RNA-directed RNA polymerase activity"/>
    <property type="evidence" value="ECO:0007669"/>
    <property type="project" value="UniProtKB-KW"/>
</dbReference>
<dbReference type="InterPro" id="IPR001788">
    <property type="entry name" value="RNA-dep_RNA_pol_alsuvir"/>
</dbReference>
<evidence type="ECO:0000256" key="3">
    <source>
        <dbReference type="ARBA" id="ARBA00022695"/>
    </source>
</evidence>
<feature type="compositionally biased region" description="Polar residues" evidence="5">
    <location>
        <begin position="752"/>
        <end position="769"/>
    </location>
</feature>
<evidence type="ECO:0000256" key="2">
    <source>
        <dbReference type="ARBA" id="ARBA00022679"/>
    </source>
</evidence>
<feature type="compositionally biased region" description="Low complexity" evidence="5">
    <location>
        <begin position="738"/>
        <end position="747"/>
    </location>
</feature>
<organism evidence="7">
    <name type="scientific">Ceratobasidium endornavirus F</name>
    <dbReference type="NCBI Taxonomy" id="1908810"/>
    <lineage>
        <taxon>Viruses</taxon>
        <taxon>Riboviria</taxon>
        <taxon>Orthornavirae</taxon>
        <taxon>Kitrinoviricota</taxon>
        <taxon>Alsuviricetes</taxon>
        <taxon>Martellivirales</taxon>
        <taxon>Endornaviridae</taxon>
    </lineage>
</organism>
<proteinExistence type="predicted"/>
<dbReference type="GO" id="GO:0006351">
    <property type="term" value="P:DNA-templated transcription"/>
    <property type="evidence" value="ECO:0007669"/>
    <property type="project" value="InterPro"/>
</dbReference>
<dbReference type="PROSITE" id="PS50507">
    <property type="entry name" value="RDRP_SSRNA_POS"/>
    <property type="match status" value="1"/>
</dbReference>
<keyword evidence="3" id="KW-0548">Nucleotidyltransferase</keyword>
<name>A0A1D8MBM6_9VIRU</name>
<dbReference type="InterPro" id="IPR043502">
    <property type="entry name" value="DNA/RNA_pol_sf"/>
</dbReference>
<feature type="domain" description="RdRp catalytic" evidence="6">
    <location>
        <begin position="2137"/>
        <end position="2249"/>
    </location>
</feature>
<dbReference type="EMBL" id="KX355146">
    <property type="protein sequence ID" value="AOV81683.1"/>
    <property type="molecule type" value="Genomic_RNA"/>
</dbReference>
<keyword evidence="2" id="KW-0808">Transferase</keyword>
<evidence type="ECO:0000256" key="5">
    <source>
        <dbReference type="SAM" id="MobiDB-lite"/>
    </source>
</evidence>
<reference evidence="7" key="1">
    <citation type="journal article" date="2016" name="Virology">
        <title>Novel Endorna-like viruses, including three with two open reading frames, challenge the membership criteria and taxonomy of the Endornaviridae.</title>
        <authorList>
            <person name="Ong J.W."/>
            <person name="Li H."/>
            <person name="Sivasithamparam K."/>
            <person name="Dixon K.W."/>
            <person name="Jones M.G."/>
            <person name="Wylie S.J."/>
        </authorList>
    </citation>
    <scope>NUCLEOTIDE SEQUENCE</scope>
    <source>
        <strain evidence="7">Murdoch-6</strain>
    </source>
</reference>
<dbReference type="Pfam" id="PF00978">
    <property type="entry name" value="RdRP_2"/>
    <property type="match status" value="1"/>
</dbReference>
<feature type="region of interest" description="Disordered" evidence="5">
    <location>
        <begin position="723"/>
        <end position="778"/>
    </location>
</feature>
<evidence type="ECO:0000259" key="6">
    <source>
        <dbReference type="PROSITE" id="PS50507"/>
    </source>
</evidence>
<dbReference type="CDD" id="cd23255">
    <property type="entry name" value="Endornaviridae_RdRp"/>
    <property type="match status" value="1"/>
</dbReference>